<dbReference type="SUPFAM" id="SSF54675">
    <property type="entry name" value="Nicotinate/Quinolinate PRTase N-terminal domain-like"/>
    <property type="match status" value="1"/>
</dbReference>
<dbReference type="NCBIfam" id="TIGR00078">
    <property type="entry name" value="nadC"/>
    <property type="match status" value="1"/>
</dbReference>
<keyword evidence="5" id="KW-0662">Pyridine nucleotide biosynthesis</keyword>
<keyword evidence="7 9" id="KW-0808">Transferase</keyword>
<dbReference type="Pfam" id="PF01729">
    <property type="entry name" value="QRPTase_C"/>
    <property type="match status" value="1"/>
</dbReference>
<evidence type="ECO:0000313" key="12">
    <source>
        <dbReference type="EMBL" id="MET4758057.1"/>
    </source>
</evidence>
<sequence>MKTPELKDTININVQHALNEDIGTGDITAALIPEQQQAIARLICREQAVICGRPWFNEVFRQIDPDVTIEWHIEEGEQVAADQLLVTLTGSARSLLTGERAAMNFLQTLSGTATRCHHYLSLVKGTQVKLLDTRKTLPGLRLAQKYAVAQGGCHNHRTGLFDAFLIKENHIAACGGIRQAVETAKVMTPGKPVEIEVENLDEFHQARDAGADRIMLDNFALDLLQQTVELNKTLAGNRPELEASGNITEKTLPHIAATGVDYISIGALTKHCEAVDLSMRLTEVAG</sequence>
<evidence type="ECO:0000313" key="13">
    <source>
        <dbReference type="Proteomes" id="UP001549366"/>
    </source>
</evidence>
<dbReference type="PANTHER" id="PTHR32179:SF3">
    <property type="entry name" value="NICOTINATE-NUCLEOTIDE PYROPHOSPHORYLASE [CARBOXYLATING]"/>
    <property type="match status" value="1"/>
</dbReference>
<dbReference type="InterPro" id="IPR027277">
    <property type="entry name" value="NadC/ModD"/>
</dbReference>
<evidence type="ECO:0000256" key="7">
    <source>
        <dbReference type="ARBA" id="ARBA00022679"/>
    </source>
</evidence>
<evidence type="ECO:0000256" key="2">
    <source>
        <dbReference type="ARBA" id="ARBA00004893"/>
    </source>
</evidence>
<protein>
    <recommendedName>
        <fullName evidence="4">nicotinate-nucleotide diphosphorylase (carboxylating)</fullName>
        <ecNumber evidence="4">2.4.2.19</ecNumber>
    </recommendedName>
    <alternativeName>
        <fullName evidence="8">Quinolinate phosphoribosyltransferase [decarboxylating]</fullName>
    </alternativeName>
</protein>
<feature type="domain" description="Quinolinate phosphoribosyl transferase N-terminal" evidence="11">
    <location>
        <begin position="26"/>
        <end position="110"/>
    </location>
</feature>
<evidence type="ECO:0000256" key="5">
    <source>
        <dbReference type="ARBA" id="ARBA00022642"/>
    </source>
</evidence>
<organism evidence="12 13">
    <name type="scientific">Endozoicomonas lisbonensis</name>
    <dbReference type="NCBI Taxonomy" id="3120522"/>
    <lineage>
        <taxon>Bacteria</taxon>
        <taxon>Pseudomonadati</taxon>
        <taxon>Pseudomonadota</taxon>
        <taxon>Gammaproteobacteria</taxon>
        <taxon>Oceanospirillales</taxon>
        <taxon>Endozoicomonadaceae</taxon>
        <taxon>Endozoicomonas</taxon>
    </lineage>
</organism>
<evidence type="ECO:0000259" key="10">
    <source>
        <dbReference type="Pfam" id="PF01729"/>
    </source>
</evidence>
<dbReference type="Gene3D" id="3.20.20.70">
    <property type="entry name" value="Aldolase class I"/>
    <property type="match status" value="1"/>
</dbReference>
<dbReference type="PANTHER" id="PTHR32179">
    <property type="entry name" value="NICOTINATE-NUCLEOTIDE PYROPHOSPHORYLASE [CARBOXYLATING]"/>
    <property type="match status" value="1"/>
</dbReference>
<dbReference type="InterPro" id="IPR037128">
    <property type="entry name" value="Quinolinate_PRibosylTase_N_sf"/>
</dbReference>
<proteinExistence type="inferred from homology"/>
<dbReference type="RefSeq" id="WP_354008163.1">
    <property type="nucleotide sequence ID" value="NZ_JBEWTA010000001.1"/>
</dbReference>
<dbReference type="GO" id="GO:0004514">
    <property type="term" value="F:nicotinate-nucleotide diphosphorylase (carboxylating) activity"/>
    <property type="evidence" value="ECO:0007669"/>
    <property type="project" value="UniProtKB-EC"/>
</dbReference>
<evidence type="ECO:0000259" key="11">
    <source>
        <dbReference type="Pfam" id="PF02749"/>
    </source>
</evidence>
<dbReference type="Proteomes" id="UP001549366">
    <property type="component" value="Unassembled WGS sequence"/>
</dbReference>
<evidence type="ECO:0000256" key="1">
    <source>
        <dbReference type="ARBA" id="ARBA00003237"/>
    </source>
</evidence>
<comment type="function">
    <text evidence="1">Involved in the catabolism of quinolinic acid (QA).</text>
</comment>
<comment type="similarity">
    <text evidence="3 9">Belongs to the NadC/ModD family.</text>
</comment>
<dbReference type="EC" id="2.4.2.19" evidence="4"/>
<dbReference type="InterPro" id="IPR022412">
    <property type="entry name" value="Quinolinate_PRibosylTrfase_N"/>
</dbReference>
<evidence type="ECO:0000256" key="8">
    <source>
        <dbReference type="ARBA" id="ARBA00033102"/>
    </source>
</evidence>
<dbReference type="Gene3D" id="3.90.1170.20">
    <property type="entry name" value="Quinolinate phosphoribosyl transferase, N-terminal domain"/>
    <property type="match status" value="1"/>
</dbReference>
<evidence type="ECO:0000256" key="3">
    <source>
        <dbReference type="ARBA" id="ARBA00009400"/>
    </source>
</evidence>
<dbReference type="PIRSF" id="PIRSF006250">
    <property type="entry name" value="NadC_ModD"/>
    <property type="match status" value="1"/>
</dbReference>
<accession>A0ABV2SJX2</accession>
<comment type="caution">
    <text evidence="12">The sequence shown here is derived from an EMBL/GenBank/DDBJ whole genome shotgun (WGS) entry which is preliminary data.</text>
</comment>
<evidence type="ECO:0000256" key="9">
    <source>
        <dbReference type="PIRNR" id="PIRNR006250"/>
    </source>
</evidence>
<dbReference type="Pfam" id="PF02749">
    <property type="entry name" value="QRPTase_N"/>
    <property type="match status" value="1"/>
</dbReference>
<evidence type="ECO:0000256" key="4">
    <source>
        <dbReference type="ARBA" id="ARBA00011944"/>
    </source>
</evidence>
<feature type="domain" description="Quinolinate phosphoribosyl transferase C-terminal" evidence="10">
    <location>
        <begin position="113"/>
        <end position="280"/>
    </location>
</feature>
<name>A0ABV2SJX2_9GAMM</name>
<dbReference type="EMBL" id="JBEWTB010000002">
    <property type="protein sequence ID" value="MET4758057.1"/>
    <property type="molecule type" value="Genomic_DNA"/>
</dbReference>
<dbReference type="InterPro" id="IPR002638">
    <property type="entry name" value="Quinolinate_PRibosylTrfase_C"/>
</dbReference>
<comment type="pathway">
    <text evidence="2">Cofactor biosynthesis; NAD(+) biosynthesis; nicotinate D-ribonucleotide from quinolinate: step 1/1.</text>
</comment>
<dbReference type="SUPFAM" id="SSF51690">
    <property type="entry name" value="Nicotinate/Quinolinate PRTase C-terminal domain-like"/>
    <property type="match status" value="1"/>
</dbReference>
<gene>
    <name evidence="12" type="ORF">V5J35_003249</name>
</gene>
<keyword evidence="6 9" id="KW-0328">Glycosyltransferase</keyword>
<dbReference type="InterPro" id="IPR036068">
    <property type="entry name" value="Nicotinate_pribotase-like_C"/>
</dbReference>
<keyword evidence="13" id="KW-1185">Reference proteome</keyword>
<reference evidence="12 13" key="1">
    <citation type="submission" date="2024-06" db="EMBL/GenBank/DDBJ databases">
        <title>Genomic Encyclopedia of Type Strains, Phase V (KMG-V): Genome sequencing to study the core and pangenomes of soil and plant-associated prokaryotes.</title>
        <authorList>
            <person name="Whitman W."/>
        </authorList>
    </citation>
    <scope>NUCLEOTIDE SEQUENCE [LARGE SCALE GENOMIC DNA]</scope>
    <source>
        <strain evidence="12 13">NE40</strain>
    </source>
</reference>
<dbReference type="InterPro" id="IPR004393">
    <property type="entry name" value="NadC"/>
</dbReference>
<evidence type="ECO:0000256" key="6">
    <source>
        <dbReference type="ARBA" id="ARBA00022676"/>
    </source>
</evidence>
<dbReference type="CDD" id="cd01572">
    <property type="entry name" value="QPRTase"/>
    <property type="match status" value="1"/>
</dbReference>
<dbReference type="InterPro" id="IPR013785">
    <property type="entry name" value="Aldolase_TIM"/>
</dbReference>